<reference evidence="8" key="1">
    <citation type="submission" date="2023-07" db="EMBL/GenBank/DDBJ databases">
        <title>Conexibacter stalactiti sp. nov., isolated from stalactites in a lava cave and emended description of the genus Conexibacter.</title>
        <authorList>
            <person name="Lee S.D."/>
        </authorList>
    </citation>
    <scope>NUCLEOTIDE SEQUENCE [LARGE SCALE GENOMIC DNA]</scope>
    <source>
        <strain evidence="8">KCTC 39840</strain>
    </source>
</reference>
<dbReference type="RefSeq" id="WP_318596739.1">
    <property type="nucleotide sequence ID" value="NZ_JAWSTH010000017.1"/>
</dbReference>
<proteinExistence type="inferred from homology"/>
<dbReference type="SUPFAM" id="SSF58014">
    <property type="entry name" value="Coiled-coil domain of nucleotide exchange factor GrpE"/>
    <property type="match status" value="1"/>
</dbReference>
<comment type="subcellular location">
    <subcellularLocation>
        <location evidence="3">Cytoplasm</location>
    </subcellularLocation>
</comment>
<evidence type="ECO:0000313" key="8">
    <source>
        <dbReference type="Proteomes" id="UP001284601"/>
    </source>
</evidence>
<dbReference type="EMBL" id="JAWSTH010000017">
    <property type="protein sequence ID" value="MDW5594470.1"/>
    <property type="molecule type" value="Genomic_DNA"/>
</dbReference>
<evidence type="ECO:0000256" key="5">
    <source>
        <dbReference type="RuleBase" id="RU004478"/>
    </source>
</evidence>
<dbReference type="InterPro" id="IPR009012">
    <property type="entry name" value="GrpE_head"/>
</dbReference>
<comment type="function">
    <text evidence="3 4">Participates actively in the response to hyperosmotic and heat shock by preventing the aggregation of stress-denatured proteins, in association with DnaK and GrpE. It is the nucleotide exchange factor for DnaK and may function as a thermosensor. Unfolded proteins bind initially to DnaJ; upon interaction with the DnaJ-bound protein, DnaK hydrolyzes its bound ATP, resulting in the formation of a stable complex. GrpE releases ADP from DnaK; ATP binding to DnaK triggers the release of the substrate protein, thus completing the reaction cycle. Several rounds of ATP-dependent interactions between DnaJ, DnaK and GrpE are required for fully efficient folding.</text>
</comment>
<comment type="subunit">
    <text evidence="3">Homodimer.</text>
</comment>
<sequence length="204" mass="21876">MTMGAEQQHPREAAAEEVVAPEATPSHEEPRPVDGVHGITDDGTEVVEDLDELVAKASKADEYLALAQRTQADFENFRKRMSRDVAAAQERGIGKLAKELLPALDNLDRALAAAETPGEAGSGQPDHHLTAGIKLVHDELLAALTRAGIERFSPRGEKFDPTEHEAMVQQPVEGAESGTVVEVYQSGYRLGGTILRPARVVVAA</sequence>
<evidence type="ECO:0000256" key="4">
    <source>
        <dbReference type="RuleBase" id="RU000639"/>
    </source>
</evidence>
<name>A0ABU4HPI2_9ACTN</name>
<keyword evidence="8" id="KW-1185">Reference proteome</keyword>
<evidence type="ECO:0000313" key="7">
    <source>
        <dbReference type="EMBL" id="MDW5594470.1"/>
    </source>
</evidence>
<dbReference type="Pfam" id="PF01025">
    <property type="entry name" value="GrpE"/>
    <property type="match status" value="1"/>
</dbReference>
<evidence type="ECO:0000256" key="2">
    <source>
        <dbReference type="ARBA" id="ARBA00023186"/>
    </source>
</evidence>
<dbReference type="PRINTS" id="PR00773">
    <property type="entry name" value="GRPEPROTEIN"/>
</dbReference>
<evidence type="ECO:0000256" key="6">
    <source>
        <dbReference type="SAM" id="MobiDB-lite"/>
    </source>
</evidence>
<dbReference type="PANTHER" id="PTHR21237:SF23">
    <property type="entry name" value="GRPE PROTEIN HOMOLOG, MITOCHONDRIAL"/>
    <property type="match status" value="1"/>
</dbReference>
<keyword evidence="2 3" id="KW-0143">Chaperone</keyword>
<dbReference type="Gene3D" id="3.90.20.20">
    <property type="match status" value="1"/>
</dbReference>
<comment type="caution">
    <text evidence="7">The sequence shown here is derived from an EMBL/GenBank/DDBJ whole genome shotgun (WGS) entry which is preliminary data.</text>
</comment>
<dbReference type="Gene3D" id="2.30.22.10">
    <property type="entry name" value="Head domain of nucleotide exchange factor GrpE"/>
    <property type="match status" value="1"/>
</dbReference>
<feature type="region of interest" description="Disordered" evidence="6">
    <location>
        <begin position="1"/>
        <end position="41"/>
    </location>
</feature>
<comment type="similarity">
    <text evidence="1 3 5">Belongs to the GrpE family.</text>
</comment>
<evidence type="ECO:0000256" key="3">
    <source>
        <dbReference type="HAMAP-Rule" id="MF_01151"/>
    </source>
</evidence>
<evidence type="ECO:0000256" key="1">
    <source>
        <dbReference type="ARBA" id="ARBA00009054"/>
    </source>
</evidence>
<dbReference type="SUPFAM" id="SSF51064">
    <property type="entry name" value="Head domain of nucleotide exchange factor GrpE"/>
    <property type="match status" value="1"/>
</dbReference>
<protein>
    <recommendedName>
        <fullName evidence="3 4">Protein GrpE</fullName>
    </recommendedName>
    <alternativeName>
        <fullName evidence="3">HSP-70 cofactor</fullName>
    </alternativeName>
</protein>
<dbReference type="PROSITE" id="PS01071">
    <property type="entry name" value="GRPE"/>
    <property type="match status" value="1"/>
</dbReference>
<accession>A0ABU4HPI2</accession>
<keyword evidence="3" id="KW-0963">Cytoplasm</keyword>
<dbReference type="InterPro" id="IPR013805">
    <property type="entry name" value="GrpE_CC"/>
</dbReference>
<dbReference type="PANTHER" id="PTHR21237">
    <property type="entry name" value="GRPE PROTEIN"/>
    <property type="match status" value="1"/>
</dbReference>
<dbReference type="HAMAP" id="MF_01151">
    <property type="entry name" value="GrpE"/>
    <property type="match status" value="1"/>
</dbReference>
<feature type="compositionally biased region" description="Basic and acidic residues" evidence="6">
    <location>
        <begin position="25"/>
        <end position="34"/>
    </location>
</feature>
<dbReference type="Proteomes" id="UP001284601">
    <property type="component" value="Unassembled WGS sequence"/>
</dbReference>
<dbReference type="CDD" id="cd00446">
    <property type="entry name" value="GrpE"/>
    <property type="match status" value="1"/>
</dbReference>
<keyword evidence="3 4" id="KW-0346">Stress response</keyword>
<organism evidence="7 8">
    <name type="scientific">Conexibacter stalactiti</name>
    <dbReference type="NCBI Taxonomy" id="1940611"/>
    <lineage>
        <taxon>Bacteria</taxon>
        <taxon>Bacillati</taxon>
        <taxon>Actinomycetota</taxon>
        <taxon>Thermoleophilia</taxon>
        <taxon>Solirubrobacterales</taxon>
        <taxon>Conexibacteraceae</taxon>
        <taxon>Conexibacter</taxon>
    </lineage>
</organism>
<dbReference type="InterPro" id="IPR000740">
    <property type="entry name" value="GrpE"/>
</dbReference>
<gene>
    <name evidence="3" type="primary">grpE</name>
    <name evidence="7" type="ORF">R7226_08985</name>
</gene>